<name>A0A1W9Z322_MYCBA</name>
<keyword evidence="7" id="KW-0997">Cell inner membrane</keyword>
<evidence type="ECO:0000313" key="21">
    <source>
        <dbReference type="EMBL" id="ORA06657.1"/>
    </source>
</evidence>
<dbReference type="GO" id="GO:0005524">
    <property type="term" value="F:ATP binding"/>
    <property type="evidence" value="ECO:0007669"/>
    <property type="project" value="UniProtKB-KW"/>
</dbReference>
<dbReference type="Pfam" id="PF02706">
    <property type="entry name" value="Wzz"/>
    <property type="match status" value="1"/>
</dbReference>
<keyword evidence="12" id="KW-0067">ATP-binding</keyword>
<accession>A0A1W9Z322</accession>
<evidence type="ECO:0000256" key="18">
    <source>
        <dbReference type="SAM" id="Phobius"/>
    </source>
</evidence>
<comment type="subcellular location">
    <subcellularLocation>
        <location evidence="1">Cell inner membrane</location>
        <topology evidence="1">Multi-pass membrane protein</topology>
    </subcellularLocation>
</comment>
<evidence type="ECO:0000256" key="4">
    <source>
        <dbReference type="ARBA" id="ARBA00008883"/>
    </source>
</evidence>
<keyword evidence="15" id="KW-0829">Tyrosine-protein kinase</keyword>
<evidence type="ECO:0000256" key="13">
    <source>
        <dbReference type="ARBA" id="ARBA00022989"/>
    </source>
</evidence>
<evidence type="ECO:0000256" key="17">
    <source>
        <dbReference type="SAM" id="MobiDB-lite"/>
    </source>
</evidence>
<comment type="similarity">
    <text evidence="4">Belongs to the etk/wzc family.</text>
</comment>
<dbReference type="InterPro" id="IPR027417">
    <property type="entry name" value="P-loop_NTPase"/>
</dbReference>
<evidence type="ECO:0000256" key="15">
    <source>
        <dbReference type="ARBA" id="ARBA00023137"/>
    </source>
</evidence>
<dbReference type="SUPFAM" id="SSF52540">
    <property type="entry name" value="P-loop containing nucleoside triphosphate hydrolases"/>
    <property type="match status" value="1"/>
</dbReference>
<keyword evidence="22" id="KW-1185">Reference proteome</keyword>
<dbReference type="InterPro" id="IPR005702">
    <property type="entry name" value="Wzc-like_C"/>
</dbReference>
<feature type="transmembrane region" description="Helical" evidence="18">
    <location>
        <begin position="12"/>
        <end position="34"/>
    </location>
</feature>
<feature type="region of interest" description="Disordered" evidence="17">
    <location>
        <begin position="455"/>
        <end position="487"/>
    </location>
</feature>
<evidence type="ECO:0000256" key="12">
    <source>
        <dbReference type="ARBA" id="ARBA00022840"/>
    </source>
</evidence>
<evidence type="ECO:0000256" key="10">
    <source>
        <dbReference type="ARBA" id="ARBA00022741"/>
    </source>
</evidence>
<evidence type="ECO:0000256" key="3">
    <source>
        <dbReference type="ARBA" id="ARBA00007316"/>
    </source>
</evidence>
<evidence type="ECO:0000256" key="8">
    <source>
        <dbReference type="ARBA" id="ARBA00022679"/>
    </source>
</evidence>
<dbReference type="Proteomes" id="UP000192366">
    <property type="component" value="Unassembled WGS sequence"/>
</dbReference>
<dbReference type="AlphaFoldDB" id="A0A1W9Z322"/>
<dbReference type="PANTHER" id="PTHR32309:SF13">
    <property type="entry name" value="FERRIC ENTEROBACTIN TRANSPORT PROTEIN FEPE"/>
    <property type="match status" value="1"/>
</dbReference>
<dbReference type="RefSeq" id="WP_083055477.1">
    <property type="nucleotide sequence ID" value="NZ_JACKVM010000008.1"/>
</dbReference>
<proteinExistence type="inferred from homology"/>
<dbReference type="CDD" id="cd05387">
    <property type="entry name" value="BY-kinase"/>
    <property type="match status" value="1"/>
</dbReference>
<keyword evidence="8" id="KW-0808">Transferase</keyword>
<sequence length="487" mass="52184">MNLQDFVKLLRTRWITIAATAIVTLMAAVIITLITTPLYETSTRLFVSASDGATLAETYQGNRFSQERVLSYTELLMGRTLAERTIEKLDLDLSADQLQDRVKASAKPDTVLIDVAVVDESPVQARDIANTLSDEFVAMVRELETPEDGTAPDSRVVVEQRAAIPESPVAPQPARNLAIGLGLGLLLGIGVAMLRDMLDNTVKDREILEEITGTGTVGTIPLDKDRRQHPSIAFDSDNSAIAEAFRKLRTNLQFLTVDNPPRMIVVTSSIPSEGKSTTAINTALALAEAGNRVVIVDGDLRRPALHKYLDLVGTVGFSTVLSGAVQLDEALQVSRFPGLSVLTAGTIPPNPSELLGSQSTKKLLAELRAEFDYVIVDSTPLLAVTDAAILATSADGALMITRYGSTKRDQLAYAVSSLQGVGAPLLGTVLTMTPARGSASYSYSYYGEAGNQRTVKPTRVKRNRPKDAHAAVPSEIPGVPADTSQKS</sequence>
<organism evidence="21 22">
    <name type="scientific">Mycolicibacterium bacteremicum</name>
    <name type="common">Mycobacterium bacteremicum</name>
    <dbReference type="NCBI Taxonomy" id="564198"/>
    <lineage>
        <taxon>Bacteria</taxon>
        <taxon>Bacillati</taxon>
        <taxon>Actinomycetota</taxon>
        <taxon>Actinomycetes</taxon>
        <taxon>Mycobacteriales</taxon>
        <taxon>Mycobacteriaceae</taxon>
        <taxon>Mycolicibacterium</taxon>
    </lineage>
</organism>
<comment type="similarity">
    <text evidence="2">Belongs to the CpsC/CapA family.</text>
</comment>
<evidence type="ECO:0000256" key="11">
    <source>
        <dbReference type="ARBA" id="ARBA00022777"/>
    </source>
</evidence>
<dbReference type="GO" id="GO:0042802">
    <property type="term" value="F:identical protein binding"/>
    <property type="evidence" value="ECO:0007669"/>
    <property type="project" value="UniProtKB-ARBA"/>
</dbReference>
<dbReference type="InterPro" id="IPR025669">
    <property type="entry name" value="AAA_dom"/>
</dbReference>
<dbReference type="InterPro" id="IPR050445">
    <property type="entry name" value="Bact_polysacc_biosynth/exp"/>
</dbReference>
<keyword evidence="6" id="KW-1003">Cell membrane</keyword>
<comment type="caution">
    <text evidence="21">The sequence shown here is derived from an EMBL/GenBank/DDBJ whole genome shotgun (WGS) entry which is preliminary data.</text>
</comment>
<feature type="domain" description="Polysaccharide chain length determinant N-terminal" evidence="19">
    <location>
        <begin position="2"/>
        <end position="89"/>
    </location>
</feature>
<protein>
    <recommendedName>
        <fullName evidence="5">non-specific protein-tyrosine kinase</fullName>
        <ecNumber evidence="5">2.7.10.2</ecNumber>
    </recommendedName>
</protein>
<keyword evidence="14 18" id="KW-0472">Membrane</keyword>
<dbReference type="GO" id="GO:0004715">
    <property type="term" value="F:non-membrane spanning protein tyrosine kinase activity"/>
    <property type="evidence" value="ECO:0007669"/>
    <property type="project" value="UniProtKB-EC"/>
</dbReference>
<comment type="catalytic activity">
    <reaction evidence="16">
        <text>L-tyrosyl-[protein] + ATP = O-phospho-L-tyrosyl-[protein] + ADP + H(+)</text>
        <dbReference type="Rhea" id="RHEA:10596"/>
        <dbReference type="Rhea" id="RHEA-COMP:10136"/>
        <dbReference type="Rhea" id="RHEA-COMP:20101"/>
        <dbReference type="ChEBI" id="CHEBI:15378"/>
        <dbReference type="ChEBI" id="CHEBI:30616"/>
        <dbReference type="ChEBI" id="CHEBI:46858"/>
        <dbReference type="ChEBI" id="CHEBI:61978"/>
        <dbReference type="ChEBI" id="CHEBI:456216"/>
        <dbReference type="EC" id="2.7.10.2"/>
    </reaction>
</comment>
<gene>
    <name evidence="21" type="ORF">BST17_03155</name>
</gene>
<dbReference type="PANTHER" id="PTHR32309">
    <property type="entry name" value="TYROSINE-PROTEIN KINASE"/>
    <property type="match status" value="1"/>
</dbReference>
<evidence type="ECO:0000259" key="20">
    <source>
        <dbReference type="Pfam" id="PF13614"/>
    </source>
</evidence>
<keyword evidence="10" id="KW-0547">Nucleotide-binding</keyword>
<dbReference type="FunFam" id="3.40.50.300:FF:000527">
    <property type="entry name" value="Tyrosine-protein kinase etk"/>
    <property type="match status" value="1"/>
</dbReference>
<dbReference type="EC" id="2.7.10.2" evidence="5"/>
<evidence type="ECO:0000256" key="9">
    <source>
        <dbReference type="ARBA" id="ARBA00022692"/>
    </source>
</evidence>
<dbReference type="Pfam" id="PF13614">
    <property type="entry name" value="AAA_31"/>
    <property type="match status" value="1"/>
</dbReference>
<dbReference type="InterPro" id="IPR003856">
    <property type="entry name" value="LPS_length_determ_N"/>
</dbReference>
<evidence type="ECO:0000256" key="2">
    <source>
        <dbReference type="ARBA" id="ARBA00006683"/>
    </source>
</evidence>
<comment type="similarity">
    <text evidence="3">Belongs to the CpsD/CapB family.</text>
</comment>
<dbReference type="OrthoDB" id="9812433at2"/>
<evidence type="ECO:0000256" key="14">
    <source>
        <dbReference type="ARBA" id="ARBA00023136"/>
    </source>
</evidence>
<evidence type="ECO:0000256" key="7">
    <source>
        <dbReference type="ARBA" id="ARBA00022519"/>
    </source>
</evidence>
<dbReference type="EMBL" id="MVHJ01000002">
    <property type="protein sequence ID" value="ORA06657.1"/>
    <property type="molecule type" value="Genomic_DNA"/>
</dbReference>
<evidence type="ECO:0000259" key="19">
    <source>
        <dbReference type="Pfam" id="PF02706"/>
    </source>
</evidence>
<evidence type="ECO:0000256" key="16">
    <source>
        <dbReference type="ARBA" id="ARBA00051245"/>
    </source>
</evidence>
<evidence type="ECO:0000313" key="22">
    <source>
        <dbReference type="Proteomes" id="UP000192366"/>
    </source>
</evidence>
<dbReference type="NCBIfam" id="TIGR01007">
    <property type="entry name" value="eps_fam"/>
    <property type="match status" value="1"/>
</dbReference>
<dbReference type="Gene3D" id="3.40.50.300">
    <property type="entry name" value="P-loop containing nucleotide triphosphate hydrolases"/>
    <property type="match status" value="1"/>
</dbReference>
<evidence type="ECO:0000256" key="5">
    <source>
        <dbReference type="ARBA" id="ARBA00011903"/>
    </source>
</evidence>
<evidence type="ECO:0000256" key="6">
    <source>
        <dbReference type="ARBA" id="ARBA00022475"/>
    </source>
</evidence>
<keyword evidence="9 18" id="KW-0812">Transmembrane</keyword>
<dbReference type="STRING" id="564198.BST17_03155"/>
<feature type="domain" description="AAA" evidence="20">
    <location>
        <begin position="273"/>
        <end position="393"/>
    </location>
</feature>
<reference evidence="21 22" key="1">
    <citation type="submission" date="2017-02" db="EMBL/GenBank/DDBJ databases">
        <title>The new phylogeny of genus Mycobacterium.</title>
        <authorList>
            <person name="Tortoli E."/>
            <person name="Trovato A."/>
            <person name="Cirillo D.M."/>
        </authorList>
    </citation>
    <scope>NUCLEOTIDE SEQUENCE [LARGE SCALE GENOMIC DNA]</scope>
    <source>
        <strain evidence="21 22">DSM 45578</strain>
    </source>
</reference>
<keyword evidence="11 21" id="KW-0418">Kinase</keyword>
<keyword evidence="13 18" id="KW-1133">Transmembrane helix</keyword>
<dbReference type="GO" id="GO:0005886">
    <property type="term" value="C:plasma membrane"/>
    <property type="evidence" value="ECO:0007669"/>
    <property type="project" value="UniProtKB-SubCell"/>
</dbReference>
<evidence type="ECO:0000256" key="1">
    <source>
        <dbReference type="ARBA" id="ARBA00004429"/>
    </source>
</evidence>